<gene>
    <name evidence="8" type="ORF">C8D77_1194</name>
</gene>
<evidence type="ECO:0000313" key="8">
    <source>
        <dbReference type="EMBL" id="PWJ87024.1"/>
    </source>
</evidence>
<keyword evidence="4 7" id="KW-0812">Transmembrane</keyword>
<accession>A0A8E2W6H3</accession>
<evidence type="ECO:0000256" key="1">
    <source>
        <dbReference type="ARBA" id="ARBA00004651"/>
    </source>
</evidence>
<dbReference type="InterPro" id="IPR007341">
    <property type="entry name" value="Transgly_assoc"/>
</dbReference>
<proteinExistence type="inferred from homology"/>
<evidence type="ECO:0000256" key="3">
    <source>
        <dbReference type="ARBA" id="ARBA00022475"/>
    </source>
</evidence>
<dbReference type="GO" id="GO:0005886">
    <property type="term" value="C:plasma membrane"/>
    <property type="evidence" value="ECO:0007669"/>
    <property type="project" value="UniProtKB-SubCell"/>
</dbReference>
<dbReference type="Proteomes" id="UP000245631">
    <property type="component" value="Unassembled WGS sequence"/>
</dbReference>
<reference evidence="8 9" key="1">
    <citation type="submission" date="2018-05" db="EMBL/GenBank/DDBJ databases">
        <title>Genomic Encyclopedia of Type Strains, Phase IV (KMG-IV): sequencing the most valuable type-strain genomes for metagenomic binning, comparative biology and taxonomic classification.</title>
        <authorList>
            <person name="Goeker M."/>
        </authorList>
    </citation>
    <scope>NUCLEOTIDE SEQUENCE [LARGE SCALE GENOMIC DNA]</scope>
    <source>
        <strain evidence="8 9">DSM 2626</strain>
    </source>
</reference>
<comment type="subcellular location">
    <subcellularLocation>
        <location evidence="1">Cell membrane</location>
        <topology evidence="1">Multi-pass membrane protein</topology>
    </subcellularLocation>
</comment>
<sequence length="85" mass="8722">MGIISWIILGVVAGFIGSKIVNKTGQGMIMDIVLGIVGAIVGGLIFSAFGASGVTGLNIYSLIVAVVGAVVVLWAYHQFSAKRTL</sequence>
<dbReference type="Pfam" id="PF04226">
    <property type="entry name" value="Transgly_assoc"/>
    <property type="match status" value="1"/>
</dbReference>
<feature type="transmembrane region" description="Helical" evidence="7">
    <location>
        <begin position="29"/>
        <end position="51"/>
    </location>
</feature>
<evidence type="ECO:0000313" key="9">
    <source>
        <dbReference type="Proteomes" id="UP000245631"/>
    </source>
</evidence>
<dbReference type="RefSeq" id="WP_109671668.1">
    <property type="nucleotide sequence ID" value="NZ_QGGH01000019.1"/>
</dbReference>
<evidence type="ECO:0000256" key="4">
    <source>
        <dbReference type="ARBA" id="ARBA00022692"/>
    </source>
</evidence>
<keyword evidence="6 7" id="KW-0472">Membrane</keyword>
<keyword evidence="3" id="KW-1003">Cell membrane</keyword>
<dbReference type="GeneID" id="61055845"/>
<evidence type="ECO:0000256" key="6">
    <source>
        <dbReference type="ARBA" id="ARBA00023136"/>
    </source>
</evidence>
<protein>
    <submittedName>
        <fullName evidence="8">Putative membrane protein YeaQ/YmgE (Transglycosylase-associated protein family)</fullName>
    </submittedName>
</protein>
<name>A0A8E2W6H3_RHILI</name>
<comment type="similarity">
    <text evidence="2">Belongs to the UPF0410 family.</text>
</comment>
<comment type="caution">
    <text evidence="8">The sequence shown here is derived from an EMBL/GenBank/DDBJ whole genome shotgun (WGS) entry which is preliminary data.</text>
</comment>
<dbReference type="EMBL" id="QGGH01000019">
    <property type="protein sequence ID" value="PWJ87024.1"/>
    <property type="molecule type" value="Genomic_DNA"/>
</dbReference>
<organism evidence="8 9">
    <name type="scientific">Rhizobium loti</name>
    <name type="common">Mesorhizobium loti</name>
    <dbReference type="NCBI Taxonomy" id="381"/>
    <lineage>
        <taxon>Bacteria</taxon>
        <taxon>Pseudomonadati</taxon>
        <taxon>Pseudomonadota</taxon>
        <taxon>Alphaproteobacteria</taxon>
        <taxon>Hyphomicrobiales</taxon>
        <taxon>Phyllobacteriaceae</taxon>
        <taxon>Mesorhizobium</taxon>
    </lineage>
</organism>
<feature type="transmembrane region" description="Helical" evidence="7">
    <location>
        <begin position="6"/>
        <end position="22"/>
    </location>
</feature>
<keyword evidence="5 7" id="KW-1133">Transmembrane helix</keyword>
<feature type="transmembrane region" description="Helical" evidence="7">
    <location>
        <begin position="57"/>
        <end position="76"/>
    </location>
</feature>
<dbReference type="PANTHER" id="PTHR33884:SF3">
    <property type="entry name" value="UPF0410 PROTEIN YMGE"/>
    <property type="match status" value="1"/>
</dbReference>
<dbReference type="AlphaFoldDB" id="A0A8E2W6H3"/>
<dbReference type="PANTHER" id="PTHR33884">
    <property type="entry name" value="UPF0410 PROTEIN YMGE"/>
    <property type="match status" value="1"/>
</dbReference>
<evidence type="ECO:0000256" key="2">
    <source>
        <dbReference type="ARBA" id="ARBA00011006"/>
    </source>
</evidence>
<evidence type="ECO:0000256" key="7">
    <source>
        <dbReference type="SAM" id="Phobius"/>
    </source>
</evidence>
<evidence type="ECO:0000256" key="5">
    <source>
        <dbReference type="ARBA" id="ARBA00022989"/>
    </source>
</evidence>